<reference evidence="11" key="1">
    <citation type="submission" date="2020-10" db="EMBL/GenBank/DDBJ databases">
        <authorList>
            <person name="Gilroy R."/>
        </authorList>
    </citation>
    <scope>NUCLEOTIDE SEQUENCE</scope>
    <source>
        <strain evidence="11">CHK176-22527</strain>
    </source>
</reference>
<dbReference type="InterPro" id="IPR050625">
    <property type="entry name" value="ParA/MinD_ATPase"/>
</dbReference>
<evidence type="ECO:0000256" key="6">
    <source>
        <dbReference type="ARBA" id="ARBA00023210"/>
    </source>
</evidence>
<dbReference type="EMBL" id="DVLX01000071">
    <property type="protein sequence ID" value="HIT99732.1"/>
    <property type="molecule type" value="Genomic_DNA"/>
</dbReference>
<dbReference type="Gene3D" id="3.40.50.300">
    <property type="entry name" value="P-loop containing nucleotide triphosphate hydrolases"/>
    <property type="match status" value="1"/>
</dbReference>
<evidence type="ECO:0000256" key="9">
    <source>
        <dbReference type="ARBA" id="ARBA00032845"/>
    </source>
</evidence>
<evidence type="ECO:0000256" key="5">
    <source>
        <dbReference type="ARBA" id="ARBA00022840"/>
    </source>
</evidence>
<keyword evidence="3" id="KW-0132">Cell division</keyword>
<accession>A0A9D1HF20</accession>
<evidence type="ECO:0000313" key="12">
    <source>
        <dbReference type="Proteomes" id="UP000824159"/>
    </source>
</evidence>
<dbReference type="PANTHER" id="PTHR43384:SF6">
    <property type="entry name" value="SEPTUM SITE-DETERMINING PROTEIN MIND HOMOLOG, CHLOROPLASTIC"/>
    <property type="match status" value="1"/>
</dbReference>
<dbReference type="Proteomes" id="UP000824159">
    <property type="component" value="Unassembled WGS sequence"/>
</dbReference>
<evidence type="ECO:0000256" key="1">
    <source>
        <dbReference type="ARBA" id="ARBA00010257"/>
    </source>
</evidence>
<dbReference type="GO" id="GO:0009898">
    <property type="term" value="C:cytoplasmic side of plasma membrane"/>
    <property type="evidence" value="ECO:0007669"/>
    <property type="project" value="TreeGrafter"/>
</dbReference>
<evidence type="ECO:0000256" key="8">
    <source>
        <dbReference type="ARBA" id="ARBA00025436"/>
    </source>
</evidence>
<dbReference type="SUPFAM" id="SSF52540">
    <property type="entry name" value="P-loop containing nucleoside triphosphate hydrolases"/>
    <property type="match status" value="1"/>
</dbReference>
<keyword evidence="5" id="KW-0067">ATP-binding</keyword>
<protein>
    <recommendedName>
        <fullName evidence="2">Septum site-determining protein MinD</fullName>
    </recommendedName>
    <alternativeName>
        <fullName evidence="9">Cell division inhibitor MinD</fullName>
    </alternativeName>
</protein>
<name>A0A9D1HF20_9FIRM</name>
<evidence type="ECO:0000256" key="4">
    <source>
        <dbReference type="ARBA" id="ARBA00022741"/>
    </source>
</evidence>
<dbReference type="InterPro" id="IPR010223">
    <property type="entry name" value="MinD"/>
</dbReference>
<dbReference type="Pfam" id="PF13614">
    <property type="entry name" value="AAA_31"/>
    <property type="match status" value="1"/>
</dbReference>
<evidence type="ECO:0000259" key="10">
    <source>
        <dbReference type="Pfam" id="PF13614"/>
    </source>
</evidence>
<dbReference type="InterPro" id="IPR025501">
    <property type="entry name" value="MinD_FleN"/>
</dbReference>
<dbReference type="PANTHER" id="PTHR43384">
    <property type="entry name" value="SEPTUM SITE-DETERMINING PROTEIN MIND HOMOLOG, CHLOROPLASTIC-RELATED"/>
    <property type="match status" value="1"/>
</dbReference>
<comment type="similarity">
    <text evidence="1">Belongs to the ParA family. MinD subfamily.</text>
</comment>
<evidence type="ECO:0000313" key="11">
    <source>
        <dbReference type="EMBL" id="HIT99732.1"/>
    </source>
</evidence>
<organism evidence="11 12">
    <name type="scientific">Candidatus Allocopromorpha excrementavium</name>
    <dbReference type="NCBI Taxonomy" id="2840741"/>
    <lineage>
        <taxon>Bacteria</taxon>
        <taxon>Bacillati</taxon>
        <taxon>Bacillota</taxon>
        <taxon>Clostridia</taxon>
        <taxon>Eubacteriales</taxon>
        <taxon>Eubacteriaceae</taxon>
        <taxon>Eubacteriaceae incertae sedis</taxon>
        <taxon>Candidatus Allocopromorpha</taxon>
    </lineage>
</organism>
<comment type="caution">
    <text evidence="11">The sequence shown here is derived from an EMBL/GenBank/DDBJ whole genome shotgun (WGS) entry which is preliminary data.</text>
</comment>
<proteinExistence type="inferred from homology"/>
<feature type="domain" description="AAA" evidence="10">
    <location>
        <begin position="3"/>
        <end position="150"/>
    </location>
</feature>
<comment type="function">
    <text evidence="8">ATPase required for the correct placement of the division site. Cell division inhibitors MinC and MinD act in concert to form an inhibitor capable of blocking formation of the polar Z ring septums. Rapidly oscillates between the poles of the cell to destabilize FtsZ filaments that have formed before they mature into polar Z rings.</text>
</comment>
<dbReference type="GO" id="GO:0000917">
    <property type="term" value="P:division septum assembly"/>
    <property type="evidence" value="ECO:0007669"/>
    <property type="project" value="UniProtKB-KW"/>
</dbReference>
<evidence type="ECO:0000256" key="2">
    <source>
        <dbReference type="ARBA" id="ARBA00016887"/>
    </source>
</evidence>
<dbReference type="GO" id="GO:0051782">
    <property type="term" value="P:negative regulation of cell division"/>
    <property type="evidence" value="ECO:0007669"/>
    <property type="project" value="TreeGrafter"/>
</dbReference>
<dbReference type="AlphaFoldDB" id="A0A9D1HF20"/>
<dbReference type="GO" id="GO:0005524">
    <property type="term" value="F:ATP binding"/>
    <property type="evidence" value="ECO:0007669"/>
    <property type="project" value="UniProtKB-KW"/>
</dbReference>
<reference evidence="11" key="2">
    <citation type="journal article" date="2021" name="PeerJ">
        <title>Extensive microbial diversity within the chicken gut microbiome revealed by metagenomics and culture.</title>
        <authorList>
            <person name="Gilroy R."/>
            <person name="Ravi A."/>
            <person name="Getino M."/>
            <person name="Pursley I."/>
            <person name="Horton D.L."/>
            <person name="Alikhan N.F."/>
            <person name="Baker D."/>
            <person name="Gharbi K."/>
            <person name="Hall N."/>
            <person name="Watson M."/>
            <person name="Adriaenssens E.M."/>
            <person name="Foster-Nyarko E."/>
            <person name="Jarju S."/>
            <person name="Secka A."/>
            <person name="Antonio M."/>
            <person name="Oren A."/>
            <person name="Chaudhuri R.R."/>
            <person name="La Ragione R."/>
            <person name="Hildebrand F."/>
            <person name="Pallen M.J."/>
        </authorList>
    </citation>
    <scope>NUCLEOTIDE SEQUENCE</scope>
    <source>
        <strain evidence="11">CHK176-22527</strain>
    </source>
</reference>
<dbReference type="PIRSF" id="PIRSF003092">
    <property type="entry name" value="MinD"/>
    <property type="match status" value="1"/>
</dbReference>
<dbReference type="InterPro" id="IPR027417">
    <property type="entry name" value="P-loop_NTPase"/>
</dbReference>
<dbReference type="NCBIfam" id="TIGR01968">
    <property type="entry name" value="minD_bact"/>
    <property type="match status" value="1"/>
</dbReference>
<sequence length="238" mass="26482">MGKVILISSGKGGTGKTMFAVNMGAMLAEKGCSVMLLDMDMGLRNMDLYLGMESRVVYNIMDVMSGICRIKKAMIKVKGFESLYFMAASPRRDDRDITPLHMEILCGKLKRYFDYIIIDCPAGIGDMLDVAIAPSDKAVIVTEPEVSSLRDADVTERYLEDNGIEDIYIVVNKVRADLMRAGMVPSLSKIADMFKGQVVGIIQDDDNIHISTNKGIPIVCKKGTYIERNFNEIIYRIL</sequence>
<gene>
    <name evidence="11" type="primary">minD</name>
    <name evidence="11" type="ORF">IAD12_05730</name>
</gene>
<dbReference type="GO" id="GO:0005829">
    <property type="term" value="C:cytosol"/>
    <property type="evidence" value="ECO:0007669"/>
    <property type="project" value="TreeGrafter"/>
</dbReference>
<dbReference type="GO" id="GO:0016887">
    <property type="term" value="F:ATP hydrolysis activity"/>
    <property type="evidence" value="ECO:0007669"/>
    <property type="project" value="InterPro"/>
</dbReference>
<evidence type="ECO:0000256" key="3">
    <source>
        <dbReference type="ARBA" id="ARBA00022618"/>
    </source>
</evidence>
<evidence type="ECO:0000256" key="7">
    <source>
        <dbReference type="ARBA" id="ARBA00023306"/>
    </source>
</evidence>
<feature type="non-terminal residue" evidence="11">
    <location>
        <position position="238"/>
    </location>
</feature>
<keyword evidence="6" id="KW-0717">Septation</keyword>
<keyword evidence="4" id="KW-0547">Nucleotide-binding</keyword>
<dbReference type="InterPro" id="IPR025669">
    <property type="entry name" value="AAA_dom"/>
</dbReference>
<keyword evidence="7" id="KW-0131">Cell cycle</keyword>